<dbReference type="Gene3D" id="2.40.70.10">
    <property type="entry name" value="Acid Proteases"/>
    <property type="match status" value="2"/>
</dbReference>
<dbReference type="InterPro" id="IPR033121">
    <property type="entry name" value="PEPTIDASE_A1"/>
</dbReference>
<evidence type="ECO:0000256" key="9">
    <source>
        <dbReference type="SAM" id="SignalP"/>
    </source>
</evidence>
<evidence type="ECO:0000256" key="6">
    <source>
        <dbReference type="ARBA" id="ARBA00023157"/>
    </source>
</evidence>
<dbReference type="GO" id="GO:0006508">
    <property type="term" value="P:proteolysis"/>
    <property type="evidence" value="ECO:0007669"/>
    <property type="project" value="UniProtKB-KW"/>
</dbReference>
<keyword evidence="4 8" id="KW-0064">Aspartyl protease</keyword>
<dbReference type="PANTHER" id="PTHR13683:SF818">
    <property type="entry name" value="PEPTIDASE A1 DOMAIN-CONTAINING PROTEIN"/>
    <property type="match status" value="1"/>
</dbReference>
<dbReference type="EMBL" id="GEVI01013367">
    <property type="protein sequence ID" value="JAU18953.1"/>
    <property type="molecule type" value="Transcribed_RNA"/>
</dbReference>
<comment type="similarity">
    <text evidence="1 8">Belongs to the peptidase A1 family.</text>
</comment>
<evidence type="ECO:0000313" key="11">
    <source>
        <dbReference type="EMBL" id="JAU18953.1"/>
    </source>
</evidence>
<dbReference type="InterPro" id="IPR001461">
    <property type="entry name" value="Aspartic_peptidase_A1"/>
</dbReference>
<feature type="active site" evidence="7">
    <location>
        <position position="351"/>
    </location>
</feature>
<dbReference type="AlphaFoldDB" id="A0A1J3DG09"/>
<dbReference type="InterPro" id="IPR001969">
    <property type="entry name" value="Aspartic_peptidase_AS"/>
</dbReference>
<dbReference type="InterPro" id="IPR032861">
    <property type="entry name" value="TAXi_N"/>
</dbReference>
<dbReference type="Pfam" id="PF14541">
    <property type="entry name" value="TAXi_C"/>
    <property type="match status" value="1"/>
</dbReference>
<dbReference type="PROSITE" id="PS51767">
    <property type="entry name" value="PEPTIDASE_A1"/>
    <property type="match status" value="1"/>
</dbReference>
<accession>A0A1J3DG09</accession>
<dbReference type="InterPro" id="IPR021109">
    <property type="entry name" value="Peptidase_aspartic_dom_sf"/>
</dbReference>
<evidence type="ECO:0000256" key="1">
    <source>
        <dbReference type="ARBA" id="ARBA00007447"/>
    </source>
</evidence>
<dbReference type="FunFam" id="2.40.70.10:FF:000021">
    <property type="entry name" value="Aspartyl protease AED1"/>
    <property type="match status" value="1"/>
</dbReference>
<evidence type="ECO:0000256" key="4">
    <source>
        <dbReference type="ARBA" id="ARBA00022750"/>
    </source>
</evidence>
<evidence type="ECO:0000256" key="5">
    <source>
        <dbReference type="ARBA" id="ARBA00022801"/>
    </source>
</evidence>
<dbReference type="PRINTS" id="PR00792">
    <property type="entry name" value="PEPSIN"/>
</dbReference>
<dbReference type="FunFam" id="2.40.70.10:FF:000013">
    <property type="entry name" value="Aspartyl protease AED1"/>
    <property type="match status" value="1"/>
</dbReference>
<dbReference type="InterPro" id="IPR032799">
    <property type="entry name" value="TAXi_C"/>
</dbReference>
<gene>
    <name evidence="11" type="ORF">GA_TR21478_c0_g1_i1_g.70873</name>
</gene>
<organism evidence="11">
    <name type="scientific">Noccaea caerulescens</name>
    <name type="common">Alpine penny-cress</name>
    <name type="synonym">Thlaspi caerulescens</name>
    <dbReference type="NCBI Taxonomy" id="107243"/>
    <lineage>
        <taxon>Eukaryota</taxon>
        <taxon>Viridiplantae</taxon>
        <taxon>Streptophyta</taxon>
        <taxon>Embryophyta</taxon>
        <taxon>Tracheophyta</taxon>
        <taxon>Spermatophyta</taxon>
        <taxon>Magnoliopsida</taxon>
        <taxon>eudicotyledons</taxon>
        <taxon>Gunneridae</taxon>
        <taxon>Pentapetalae</taxon>
        <taxon>rosids</taxon>
        <taxon>malvids</taxon>
        <taxon>Brassicales</taxon>
        <taxon>Brassicaceae</taxon>
        <taxon>Coluteocarpeae</taxon>
        <taxon>Noccaea</taxon>
    </lineage>
</organism>
<proteinExistence type="inferred from homology"/>
<sequence length="473" mass="50227">MKNFMNIIIILFVCLCLCLGWGCAEGAKERGREEDTYSHTIQISSLFPSSSSCVPSKAPTTKSSLKVVHRHSACSSLSSGKASTPDHADILRRDQARVESIRLALSNSFRDRIRPSQSTDLPAKHGSTVGSGNYIVTIGIGTPKNDLSLAFDTGSDLTWIQCKPCGACYSQKEPIFDPSSSSSYSNIVCSSPVCASLTSQGLGSNCSASNCIYGAAYGDRSITVGNLAKEKFTLTSSDVFDGLNFGCGKVNRGYFKGIAGLLGLGRGKLSFPSQTANKYNNVFSYCLPSSARYTGHLTFGSAGISNSVKYTPISSLSGTTFYGINIVGITVGGKQLEIPSTVFSSQRAIIDSGTVISRLPPKAYEALRSAFKERMSNYTATTSPSSVIDTCYDFTGLQELTIPRIAFSFSGGTVVELDLAGILYVFDVSKVCLAFAGNGDTLPTIFGNVQQRTLQVVYDAPGGRIGFAPNGCS</sequence>
<feature type="active site" evidence="7">
    <location>
        <position position="152"/>
    </location>
</feature>
<evidence type="ECO:0000256" key="2">
    <source>
        <dbReference type="ARBA" id="ARBA00022670"/>
    </source>
</evidence>
<feature type="chain" id="PRO_5009620405" evidence="9">
    <location>
        <begin position="27"/>
        <end position="473"/>
    </location>
</feature>
<dbReference type="SUPFAM" id="SSF50630">
    <property type="entry name" value="Acid proteases"/>
    <property type="match status" value="1"/>
</dbReference>
<protein>
    <submittedName>
        <fullName evidence="11">Protein ASPARTIC PROTEASE IN GUARD CELL 1</fullName>
    </submittedName>
</protein>
<evidence type="ECO:0000256" key="3">
    <source>
        <dbReference type="ARBA" id="ARBA00022729"/>
    </source>
</evidence>
<dbReference type="GO" id="GO:0004190">
    <property type="term" value="F:aspartic-type endopeptidase activity"/>
    <property type="evidence" value="ECO:0007669"/>
    <property type="project" value="UniProtKB-KW"/>
</dbReference>
<feature type="domain" description="Peptidase A1" evidence="10">
    <location>
        <begin position="134"/>
        <end position="468"/>
    </location>
</feature>
<keyword evidence="5 8" id="KW-0378">Hydrolase</keyword>
<name>A0A1J3DG09_NOCCA</name>
<keyword evidence="3 9" id="KW-0732">Signal</keyword>
<feature type="signal peptide" evidence="9">
    <location>
        <begin position="1"/>
        <end position="26"/>
    </location>
</feature>
<evidence type="ECO:0000259" key="10">
    <source>
        <dbReference type="PROSITE" id="PS51767"/>
    </source>
</evidence>
<dbReference type="Pfam" id="PF14543">
    <property type="entry name" value="TAXi_N"/>
    <property type="match status" value="1"/>
</dbReference>
<keyword evidence="6" id="KW-1015">Disulfide bond</keyword>
<evidence type="ECO:0000256" key="7">
    <source>
        <dbReference type="PIRSR" id="PIRSR601461-1"/>
    </source>
</evidence>
<dbReference type="PROSITE" id="PS00141">
    <property type="entry name" value="ASP_PROTEASE"/>
    <property type="match status" value="1"/>
</dbReference>
<dbReference type="PANTHER" id="PTHR13683">
    <property type="entry name" value="ASPARTYL PROTEASES"/>
    <property type="match status" value="1"/>
</dbReference>
<keyword evidence="2 8" id="KW-0645">Protease</keyword>
<evidence type="ECO:0000256" key="8">
    <source>
        <dbReference type="RuleBase" id="RU000454"/>
    </source>
</evidence>
<reference evidence="11" key="1">
    <citation type="submission" date="2016-07" db="EMBL/GenBank/DDBJ databases">
        <title>De novo transcriptome assembly of four accessions of the metal hyperaccumulator plant Noccaea caerulescens.</title>
        <authorList>
            <person name="Blande D."/>
            <person name="Halimaa P."/>
            <person name="Tervahauta A.I."/>
            <person name="Aarts M.G."/>
            <person name="Karenlampi S.O."/>
        </authorList>
    </citation>
    <scope>NUCLEOTIDE SEQUENCE</scope>
</reference>